<evidence type="ECO:0000256" key="2">
    <source>
        <dbReference type="ARBA" id="ARBA00022692"/>
    </source>
</evidence>
<evidence type="ECO:0000313" key="8">
    <source>
        <dbReference type="Proteomes" id="UP001078443"/>
    </source>
</evidence>
<organism evidence="7 8">
    <name type="scientific">Clostridium aestuarii</name>
    <dbReference type="NCBI Taxonomy" id="338193"/>
    <lineage>
        <taxon>Bacteria</taxon>
        <taxon>Bacillati</taxon>
        <taxon>Bacillota</taxon>
        <taxon>Clostridia</taxon>
        <taxon>Eubacteriales</taxon>
        <taxon>Clostridiaceae</taxon>
        <taxon>Clostridium</taxon>
    </lineage>
</organism>
<dbReference type="Proteomes" id="UP001078443">
    <property type="component" value="Unassembled WGS sequence"/>
</dbReference>
<name>A0ABT4CX75_9CLOT</name>
<feature type="transmembrane region" description="Helical" evidence="5">
    <location>
        <begin position="399"/>
        <end position="424"/>
    </location>
</feature>
<accession>A0ABT4CX75</accession>
<evidence type="ECO:0000256" key="1">
    <source>
        <dbReference type="ARBA" id="ARBA00004141"/>
    </source>
</evidence>
<dbReference type="GO" id="GO:0016874">
    <property type="term" value="F:ligase activity"/>
    <property type="evidence" value="ECO:0007669"/>
    <property type="project" value="UniProtKB-KW"/>
</dbReference>
<feature type="transmembrane region" description="Helical" evidence="5">
    <location>
        <begin position="93"/>
        <end position="111"/>
    </location>
</feature>
<feature type="transmembrane region" description="Helical" evidence="5">
    <location>
        <begin position="17"/>
        <end position="34"/>
    </location>
</feature>
<feature type="transmembrane region" description="Helical" evidence="5">
    <location>
        <begin position="69"/>
        <end position="87"/>
    </location>
</feature>
<feature type="transmembrane region" description="Helical" evidence="5">
    <location>
        <begin position="258"/>
        <end position="291"/>
    </location>
</feature>
<keyword evidence="3 5" id="KW-1133">Transmembrane helix</keyword>
<keyword evidence="8" id="KW-1185">Reference proteome</keyword>
<dbReference type="Pfam" id="PF04932">
    <property type="entry name" value="Wzy_C"/>
    <property type="match status" value="1"/>
</dbReference>
<protein>
    <submittedName>
        <fullName evidence="7">O-antigen ligase family protein</fullName>
    </submittedName>
</protein>
<dbReference type="PANTHER" id="PTHR37422">
    <property type="entry name" value="TEICHURONIC ACID BIOSYNTHESIS PROTEIN TUAE"/>
    <property type="match status" value="1"/>
</dbReference>
<evidence type="ECO:0000313" key="7">
    <source>
        <dbReference type="EMBL" id="MCY6483571.1"/>
    </source>
</evidence>
<comment type="caution">
    <text evidence="7">The sequence shown here is derived from an EMBL/GenBank/DDBJ whole genome shotgun (WGS) entry which is preliminary data.</text>
</comment>
<dbReference type="InterPro" id="IPR051533">
    <property type="entry name" value="WaaL-like"/>
</dbReference>
<feature type="transmembrane region" description="Helical" evidence="5">
    <location>
        <begin position="131"/>
        <end position="153"/>
    </location>
</feature>
<dbReference type="InterPro" id="IPR007016">
    <property type="entry name" value="O-antigen_ligase-rel_domated"/>
</dbReference>
<keyword evidence="2 5" id="KW-0812">Transmembrane</keyword>
<dbReference type="EMBL" id="JAPQER010000002">
    <property type="protein sequence ID" value="MCY6483571.1"/>
    <property type="molecule type" value="Genomic_DNA"/>
</dbReference>
<proteinExistence type="predicted"/>
<feature type="transmembrane region" description="Helical" evidence="5">
    <location>
        <begin position="40"/>
        <end position="62"/>
    </location>
</feature>
<comment type="subcellular location">
    <subcellularLocation>
        <location evidence="1">Membrane</location>
        <topology evidence="1">Multi-pass membrane protein</topology>
    </subcellularLocation>
</comment>
<feature type="transmembrane region" description="Helical" evidence="5">
    <location>
        <begin position="297"/>
        <end position="316"/>
    </location>
</feature>
<feature type="transmembrane region" description="Helical" evidence="5">
    <location>
        <begin position="226"/>
        <end position="246"/>
    </location>
</feature>
<dbReference type="RefSeq" id="WP_268039849.1">
    <property type="nucleotide sequence ID" value="NZ_JAPQER010000002.1"/>
</dbReference>
<gene>
    <name evidence="7" type="ORF">OW763_04290</name>
</gene>
<keyword evidence="7" id="KW-0436">Ligase</keyword>
<feature type="domain" description="O-antigen ligase-related" evidence="6">
    <location>
        <begin position="262"/>
        <end position="415"/>
    </location>
</feature>
<feature type="transmembrane region" description="Helical" evidence="5">
    <location>
        <begin position="466"/>
        <end position="484"/>
    </location>
</feature>
<reference evidence="7" key="1">
    <citation type="submission" date="2022-12" db="EMBL/GenBank/DDBJ databases">
        <authorList>
            <person name="Wang J."/>
        </authorList>
    </citation>
    <scope>NUCLEOTIDE SEQUENCE</scope>
    <source>
        <strain evidence="7">HY-45-18</strain>
    </source>
</reference>
<dbReference type="PANTHER" id="PTHR37422:SF13">
    <property type="entry name" value="LIPOPOLYSACCHARIDE BIOSYNTHESIS PROTEIN PA4999-RELATED"/>
    <property type="match status" value="1"/>
</dbReference>
<evidence type="ECO:0000259" key="6">
    <source>
        <dbReference type="Pfam" id="PF04932"/>
    </source>
</evidence>
<sequence length="493" mass="56172">MEFINECKEYVSYLKKYLFLILGLYILSEIYIFVKIGKSNIFMFLSSIFIILFILCSLFLCFKDFRTTIKIYILSIPIIPIILYIFFRLNMSWIGNGVYWIYLAVFVINGVKALRKNELDFSKISIKRGKYRIYGIVSLILIGLAIISSGLSINKLESFSLIGVSLISMVIVSAFILSYKNMDMNFIKTIIAYLCIGVAISSIPDIVVATYSLIFSGKNQHLYGVLGSNFMLGYTIMVLPFILLYAVNKKVCTKYNSLFKLLLLIEIINLSTQMSRGIVIAVFICFIFVMMLDKKNFIKYVLVGAVVFSCLGYNVTHRWEFNEIRHEIKIDGIEGIVGEGKGIFKKLMEQTKSRRPIWTIALGMVNDKPYFGVGPGQFKNYYLQYGGKPSRMYIDAHNIILNVATEVGLIFTLVLFALSVSIFIKSFVFGWKNKKYRHILFPGAIGMVALFLYGNITGQAFITSRYPISIVPTFVFTIVNTILIKTTKEFVGE</sequence>
<feature type="transmembrane region" description="Helical" evidence="5">
    <location>
        <begin position="436"/>
        <end position="454"/>
    </location>
</feature>
<keyword evidence="4 5" id="KW-0472">Membrane</keyword>
<feature type="transmembrane region" description="Helical" evidence="5">
    <location>
        <begin position="159"/>
        <end position="179"/>
    </location>
</feature>
<evidence type="ECO:0000256" key="5">
    <source>
        <dbReference type="SAM" id="Phobius"/>
    </source>
</evidence>
<feature type="transmembrane region" description="Helical" evidence="5">
    <location>
        <begin position="191"/>
        <end position="214"/>
    </location>
</feature>
<evidence type="ECO:0000256" key="4">
    <source>
        <dbReference type="ARBA" id="ARBA00023136"/>
    </source>
</evidence>
<evidence type="ECO:0000256" key="3">
    <source>
        <dbReference type="ARBA" id="ARBA00022989"/>
    </source>
</evidence>